<dbReference type="Proteomes" id="UP000217103">
    <property type="component" value="Unassembled WGS sequence"/>
</dbReference>
<dbReference type="PANTHER" id="PTHR43591">
    <property type="entry name" value="METHYLTRANSFERASE"/>
    <property type="match status" value="1"/>
</dbReference>
<dbReference type="STRING" id="35622.SAMN04489764_0155"/>
<protein>
    <submittedName>
        <fullName evidence="2">Methyltransferase domain-containing protein</fullName>
    </submittedName>
</protein>
<name>A0A1H0ZUK3_9ACTN</name>
<dbReference type="OrthoDB" id="3676796at2"/>
<keyword evidence="2" id="KW-0808">Transferase</keyword>
<dbReference type="GO" id="GO:0032259">
    <property type="term" value="P:methylation"/>
    <property type="evidence" value="ECO:0007669"/>
    <property type="project" value="UniProtKB-KW"/>
</dbReference>
<dbReference type="SUPFAM" id="SSF53335">
    <property type="entry name" value="S-adenosyl-L-methionine-dependent methyltransferases"/>
    <property type="match status" value="1"/>
</dbReference>
<keyword evidence="2" id="KW-0489">Methyltransferase</keyword>
<dbReference type="CDD" id="cd02440">
    <property type="entry name" value="AdoMet_MTases"/>
    <property type="match status" value="1"/>
</dbReference>
<sequence length="519" mass="57171">MSVSTVRTDVARLVAEFVTAPPGRVEEEYRRLVGKVWHAGRATDSALPAVPHLVAEMERAGADRQGYLAIALGLLAESEYPATDGPLCSAVRQGLDVYLNLLSGCTKREPRTLALLYLLSHFPGDRDRIMTAVEPLDLDADDLSRLDRSLQRLDPEDPDLGRVWPSPSVWRLTEEERRYDRERIRTLTPQQVITNWENDTRTVLGYSGAKAYWAVRHGMPAPLPPQPDSYDPPPAPELDLDAFARHADLLRCPACRGGVTFGEGHARCDSCATAYPVARGILDFSAGVKNTTFGAERTADEATADLLQKLAEMPSMGLYYESVLRPAFLRIAGGNWGGGMTPRDEDDYIAEHLADTEGPVLDLAAGAGRWTSVVARTVGADRLIALDMGLPMLTVLRGRLPEVPAVRASALDLPFKDASLGAVNCWNALQAFPDDAATAISEMGRVLRPGGRLTMMTFLFDPDPVTRYFQSSHFFPSRPQGMLLFEREEIRRWLTEAGMRIRHMSGPGTFILITAERES</sequence>
<gene>
    <name evidence="2" type="ORF">SAMN04489764_0155</name>
</gene>
<dbReference type="AlphaFoldDB" id="A0A1H0ZUK3"/>
<organism evidence="2 3">
    <name type="scientific">Thermostaphylospora chromogena</name>
    <dbReference type="NCBI Taxonomy" id="35622"/>
    <lineage>
        <taxon>Bacteria</taxon>
        <taxon>Bacillati</taxon>
        <taxon>Actinomycetota</taxon>
        <taxon>Actinomycetes</taxon>
        <taxon>Streptosporangiales</taxon>
        <taxon>Thermomonosporaceae</taxon>
        <taxon>Thermostaphylospora</taxon>
    </lineage>
</organism>
<dbReference type="GO" id="GO:0008168">
    <property type="term" value="F:methyltransferase activity"/>
    <property type="evidence" value="ECO:0007669"/>
    <property type="project" value="UniProtKB-KW"/>
</dbReference>
<dbReference type="Pfam" id="PF13649">
    <property type="entry name" value="Methyltransf_25"/>
    <property type="match status" value="1"/>
</dbReference>
<proteinExistence type="predicted"/>
<dbReference type="RefSeq" id="WP_093256817.1">
    <property type="nucleotide sequence ID" value="NZ_FNKK01000002.1"/>
</dbReference>
<dbReference type="InterPro" id="IPR029063">
    <property type="entry name" value="SAM-dependent_MTases_sf"/>
</dbReference>
<feature type="domain" description="Methyltransferase" evidence="1">
    <location>
        <begin position="360"/>
        <end position="451"/>
    </location>
</feature>
<keyword evidence="3" id="KW-1185">Reference proteome</keyword>
<evidence type="ECO:0000313" key="2">
    <source>
        <dbReference type="EMBL" id="SDQ31144.1"/>
    </source>
</evidence>
<dbReference type="Gene3D" id="3.40.50.150">
    <property type="entry name" value="Vaccinia Virus protein VP39"/>
    <property type="match status" value="1"/>
</dbReference>
<accession>A0A1H0ZUK3</accession>
<dbReference type="InterPro" id="IPR041698">
    <property type="entry name" value="Methyltransf_25"/>
</dbReference>
<dbReference type="PANTHER" id="PTHR43591:SF24">
    <property type="entry name" value="2-METHOXY-6-POLYPRENYL-1,4-BENZOQUINOL METHYLASE, MITOCHONDRIAL"/>
    <property type="match status" value="1"/>
</dbReference>
<reference evidence="2 3" key="1">
    <citation type="submission" date="2016-10" db="EMBL/GenBank/DDBJ databases">
        <authorList>
            <person name="de Groot N.N."/>
        </authorList>
    </citation>
    <scope>NUCLEOTIDE SEQUENCE [LARGE SCALE GENOMIC DNA]</scope>
    <source>
        <strain evidence="2 3">DSM 43794</strain>
    </source>
</reference>
<dbReference type="EMBL" id="FNKK01000002">
    <property type="protein sequence ID" value="SDQ31144.1"/>
    <property type="molecule type" value="Genomic_DNA"/>
</dbReference>
<evidence type="ECO:0000259" key="1">
    <source>
        <dbReference type="Pfam" id="PF13649"/>
    </source>
</evidence>
<evidence type="ECO:0000313" key="3">
    <source>
        <dbReference type="Proteomes" id="UP000217103"/>
    </source>
</evidence>
<dbReference type="SUPFAM" id="SSF158997">
    <property type="entry name" value="Trm112p-like"/>
    <property type="match status" value="1"/>
</dbReference>